<feature type="compositionally biased region" description="Polar residues" evidence="1">
    <location>
        <begin position="341"/>
        <end position="352"/>
    </location>
</feature>
<dbReference type="OrthoDB" id="249867at2759"/>
<organism evidence="2 3">
    <name type="scientific">Trypanosoma theileri</name>
    <dbReference type="NCBI Taxonomy" id="67003"/>
    <lineage>
        <taxon>Eukaryota</taxon>
        <taxon>Discoba</taxon>
        <taxon>Euglenozoa</taxon>
        <taxon>Kinetoplastea</taxon>
        <taxon>Metakinetoplastina</taxon>
        <taxon>Trypanosomatida</taxon>
        <taxon>Trypanosomatidae</taxon>
        <taxon>Trypanosoma</taxon>
    </lineage>
</organism>
<keyword evidence="3" id="KW-1185">Reference proteome</keyword>
<feature type="compositionally biased region" description="Low complexity" evidence="1">
    <location>
        <begin position="359"/>
        <end position="372"/>
    </location>
</feature>
<sequence>MTALPTTDPTADVFNAINGFHSSRGGDTTGADAYNPSLDIQEDMSASNLTEQQQQQQQQQHGRTSDNNNNGDVGFDDFFFHNLPPISSQDEAAHASAFEGFCFDDICGDGGWPTTALVPNETSNDGNGPSTTDVTNGITEDHHNSTELFDFLLTNDTTGGTDASTAALTSMAHISSTRVEVDQTIPNFIGVELNGNPAITPAPISAFSPPSTNGMTTTTAATSFDGQKHSTVLETHERNTNAPSIPSTLNNMAGNHLPPNNVGNGHGVMCEETVSIQEPIKTIPTSPNLKSRGSLGVNDTSIASTAGSAGGAAAVSRVPREGVEELLRRAERILHEDVNNETKPTAGDTSTSGDHEGINPNNNNNSSNSNNPDSFFTAQVSHWLRRGAEVQENALSTVAELQLSLTQTMRLFGAHSGVSSALGPKYTATPVVLTLPLVVPMLQSLLEED</sequence>
<feature type="region of interest" description="Disordered" evidence="1">
    <location>
        <begin position="46"/>
        <end position="77"/>
    </location>
</feature>
<dbReference type="RefSeq" id="XP_028880462.1">
    <property type="nucleotide sequence ID" value="XM_029028143.1"/>
</dbReference>
<feature type="region of interest" description="Disordered" evidence="1">
    <location>
        <begin position="333"/>
        <end position="374"/>
    </location>
</feature>
<feature type="compositionally biased region" description="Low complexity" evidence="1">
    <location>
        <begin position="52"/>
        <end position="77"/>
    </location>
</feature>
<evidence type="ECO:0000256" key="1">
    <source>
        <dbReference type="SAM" id="MobiDB-lite"/>
    </source>
</evidence>
<dbReference type="EMBL" id="NBCO01000028">
    <property type="protein sequence ID" value="ORC86396.1"/>
    <property type="molecule type" value="Genomic_DNA"/>
</dbReference>
<comment type="caution">
    <text evidence="2">The sequence shown here is derived from an EMBL/GenBank/DDBJ whole genome shotgun (WGS) entry which is preliminary data.</text>
</comment>
<gene>
    <name evidence="2" type="ORF">TM35_000281120</name>
</gene>
<accession>A0A1X0NNU9</accession>
<proteinExistence type="predicted"/>
<protein>
    <submittedName>
        <fullName evidence="2">Uncharacterized protein</fullName>
    </submittedName>
</protein>
<name>A0A1X0NNU9_9TRYP</name>
<evidence type="ECO:0000313" key="3">
    <source>
        <dbReference type="Proteomes" id="UP000192257"/>
    </source>
</evidence>
<evidence type="ECO:0000313" key="2">
    <source>
        <dbReference type="EMBL" id="ORC86396.1"/>
    </source>
</evidence>
<reference evidence="2 3" key="1">
    <citation type="submission" date="2017-03" db="EMBL/GenBank/DDBJ databases">
        <title>An alternative strategy for trypanosome survival in the mammalian bloodstream revealed through genome and transcriptome analysis of the ubiquitous bovine parasite Trypanosoma (Megatrypanum) theileri.</title>
        <authorList>
            <person name="Kelly S."/>
            <person name="Ivens A."/>
            <person name="Mott A."/>
            <person name="O'Neill E."/>
            <person name="Emms D."/>
            <person name="Macleod O."/>
            <person name="Voorheis P."/>
            <person name="Matthews J."/>
            <person name="Matthews K."/>
            <person name="Carrington M."/>
        </authorList>
    </citation>
    <scope>NUCLEOTIDE SEQUENCE [LARGE SCALE GENOMIC DNA]</scope>
    <source>
        <strain evidence="2">Edinburgh</strain>
    </source>
</reference>
<dbReference type="GeneID" id="39987923"/>
<dbReference type="AlphaFoldDB" id="A0A1X0NNU9"/>
<dbReference type="VEuPathDB" id="TriTrypDB:TM35_000281120"/>
<dbReference type="Proteomes" id="UP000192257">
    <property type="component" value="Unassembled WGS sequence"/>
</dbReference>